<reference evidence="1 2" key="1">
    <citation type="journal article" date="2010" name="Genome Biol.">
        <title>A first genome assembly of the barley fungal pathogen Pyrenophora teres f. teres.</title>
        <authorList>
            <person name="Ellwood S.R."/>
            <person name="Liu Z."/>
            <person name="Syme R.A."/>
            <person name="Lai Z."/>
            <person name="Hane J.K."/>
            <person name="Keiper F."/>
            <person name="Moffat C.S."/>
            <person name="Oliver R.P."/>
            <person name="Friesen T.L."/>
        </authorList>
    </citation>
    <scope>NUCLEOTIDE SEQUENCE [LARGE SCALE GENOMIC DNA]</scope>
    <source>
        <strain evidence="1 2">0-1</strain>
    </source>
</reference>
<accession>E3RJL2</accession>
<evidence type="ECO:0000313" key="2">
    <source>
        <dbReference type="Proteomes" id="UP000001067"/>
    </source>
</evidence>
<dbReference type="AlphaFoldDB" id="E3RJL2"/>
<name>E3RJL2_PYRTT</name>
<organism evidence="2">
    <name type="scientific">Pyrenophora teres f. teres (strain 0-1)</name>
    <name type="common">Barley net blotch fungus</name>
    <name type="synonym">Drechslera teres f. teres</name>
    <dbReference type="NCBI Taxonomy" id="861557"/>
    <lineage>
        <taxon>Eukaryota</taxon>
        <taxon>Fungi</taxon>
        <taxon>Dikarya</taxon>
        <taxon>Ascomycota</taxon>
        <taxon>Pezizomycotina</taxon>
        <taxon>Dothideomycetes</taxon>
        <taxon>Pleosporomycetidae</taxon>
        <taxon>Pleosporales</taxon>
        <taxon>Pleosporineae</taxon>
        <taxon>Pleosporaceae</taxon>
        <taxon>Pyrenophora</taxon>
    </lineage>
</organism>
<dbReference type="KEGG" id="pte:PTT_08343"/>
<dbReference type="OrthoDB" id="416786at2759"/>
<gene>
    <name evidence="1" type="ORF">PTT_08343</name>
</gene>
<feature type="non-terminal residue" evidence="1">
    <location>
        <position position="116"/>
    </location>
</feature>
<sequence>MKATNELSCYRYAAVVHVKQKGRQQQDQKIRQVKDEEWVDFTKRGLDCKSLQQQLSALSSSSVIAVSNIPYSKTIVSRCLVESLDDVAAEKLGDQDWLSSVHEKAQRIPSFSATDL</sequence>
<evidence type="ECO:0000313" key="1">
    <source>
        <dbReference type="EMBL" id="EFQ94087.1"/>
    </source>
</evidence>
<dbReference type="HOGENOM" id="CLU_2102777_0_0_1"/>
<proteinExistence type="predicted"/>
<keyword evidence="2" id="KW-1185">Reference proteome</keyword>
<dbReference type="EMBL" id="GL533508">
    <property type="protein sequence ID" value="EFQ94087.1"/>
    <property type="molecule type" value="Genomic_DNA"/>
</dbReference>
<protein>
    <submittedName>
        <fullName evidence="1">Uncharacterized protein</fullName>
    </submittedName>
</protein>
<dbReference type="Proteomes" id="UP000001067">
    <property type="component" value="Unassembled WGS sequence"/>
</dbReference>
<dbReference type="STRING" id="861557.E3RJL2"/>